<dbReference type="InterPro" id="IPR026788">
    <property type="entry name" value="Tmem141"/>
</dbReference>
<dbReference type="EMBL" id="GFDL01007438">
    <property type="protein sequence ID" value="JAV27607.1"/>
    <property type="molecule type" value="Transcribed_RNA"/>
</dbReference>
<dbReference type="AlphaFoldDB" id="A0A1Q3FJ44"/>
<proteinExistence type="predicted"/>
<dbReference type="InterPro" id="IPR038259">
    <property type="entry name" value="Tmem141_sf"/>
</dbReference>
<dbReference type="Pfam" id="PF15110">
    <property type="entry name" value="TMEM141"/>
    <property type="match status" value="1"/>
</dbReference>
<sequence>MNDIRRLKEQQREKHPGFAPYLECMTRSLFTGLATFCLGFSSTYFLQKLVSKRLPYRLQTSILISTLVATGAAYKVTADRTSSCQAGWMAAEGKFTALSNVEEGGEEDGRQELS</sequence>
<organism evidence="1">
    <name type="scientific">Culex tarsalis</name>
    <name type="common">Encephalitis mosquito</name>
    <dbReference type="NCBI Taxonomy" id="7177"/>
    <lineage>
        <taxon>Eukaryota</taxon>
        <taxon>Metazoa</taxon>
        <taxon>Ecdysozoa</taxon>
        <taxon>Arthropoda</taxon>
        <taxon>Hexapoda</taxon>
        <taxon>Insecta</taxon>
        <taxon>Pterygota</taxon>
        <taxon>Neoptera</taxon>
        <taxon>Endopterygota</taxon>
        <taxon>Diptera</taxon>
        <taxon>Nematocera</taxon>
        <taxon>Culicoidea</taxon>
        <taxon>Culicidae</taxon>
        <taxon>Culicinae</taxon>
        <taxon>Culicini</taxon>
        <taxon>Culex</taxon>
        <taxon>Culex</taxon>
    </lineage>
</organism>
<dbReference type="Gene3D" id="1.10.3350.20">
    <property type="entry name" value="Tmem141 protein family"/>
    <property type="match status" value="1"/>
</dbReference>
<protein>
    <submittedName>
        <fullName evidence="1">Putative conserved protein with signal anchor</fullName>
    </submittedName>
</protein>
<dbReference type="PANTHER" id="PTHR47229">
    <property type="entry name" value="TRANSMEMBRANE PROTEIN 141"/>
    <property type="match status" value="1"/>
</dbReference>
<dbReference type="PANTHER" id="PTHR47229:SF1">
    <property type="entry name" value="TRANSMEMBRANE PROTEIN 141"/>
    <property type="match status" value="1"/>
</dbReference>
<reference evidence="1" key="1">
    <citation type="submission" date="2017-01" db="EMBL/GenBank/DDBJ databases">
        <title>A deep insight into the sialotranscriptome of adult male and female Cluex tarsalis mosquitoes.</title>
        <authorList>
            <person name="Ribeiro J.M."/>
            <person name="Moreira F."/>
            <person name="Bernard K.A."/>
            <person name="Calvo E."/>
        </authorList>
    </citation>
    <scope>NUCLEOTIDE SEQUENCE</scope>
    <source>
        <strain evidence="1">Kern County</strain>
        <tissue evidence="1">Salivary glands</tissue>
    </source>
</reference>
<accession>A0A1Q3FJ44</accession>
<name>A0A1Q3FJ44_CULTA</name>
<evidence type="ECO:0000313" key="1">
    <source>
        <dbReference type="EMBL" id="JAV27607.1"/>
    </source>
</evidence>